<reference evidence="4 5" key="1">
    <citation type="submission" date="2015-04" db="EMBL/GenBank/DDBJ databases">
        <authorList>
            <person name="Syromyatnikov M.Y."/>
            <person name="Popov V.N."/>
        </authorList>
    </citation>
    <scope>NUCLEOTIDE SEQUENCE [LARGE SCALE GENOMIC DNA]</scope>
</reference>
<feature type="chain" id="PRO_5012136521" evidence="3">
    <location>
        <begin position="19"/>
        <end position="735"/>
    </location>
</feature>
<evidence type="ECO:0000313" key="5">
    <source>
        <dbReference type="Proteomes" id="UP000183832"/>
    </source>
</evidence>
<feature type="region of interest" description="Disordered" evidence="2">
    <location>
        <begin position="395"/>
        <end position="416"/>
    </location>
</feature>
<dbReference type="PROSITE" id="PS51155">
    <property type="entry name" value="CHIT_BIND_RR_2"/>
    <property type="match status" value="1"/>
</dbReference>
<keyword evidence="5" id="KW-1185">Reference proteome</keyword>
<sequence>MRNCIILLLTYTVLIVFANDDLTLETESDELMKTGDLEHAETKDASATEIIKQIRKVNADGTYTIGFEADDGTFKIETRDLQGNVKQGTYGFVDKHGEVKRVSYSTENNTLYKEMKPSEQVKEDEKETINLAHSMRYNRTFASTTRRPSSLAYLTSPSSPTMKSSVIQNIPKRRILLPSERTTLRSQSDNSKQPFEGTTTVVYATSVPTPKPYSSRSTTSPNYSSKVTERNDKVEIDQVERKVYISTSKDSTTAKPEQLKEKNDEKMDLIKRGNSLRRQLKQDDDGFEVQQQIIYGDGDESSAIYGSGLGNVRPLFTTTTQPRIPLQLLAARQRATQLQNVLANSSPATTTEKTYIKAPKRQSSARVKVEDVTENLNENYLTQPPIHEHQTVESEASAVDERRQFQRPLPPQLESLYRPRNYLRQLQHQPVPQQTIQERRLPYKLPPNPPGPDLNELRSQISPAAQRFAQQYQQPQQGQTSGFSNQPAETFNSPSPLFPPRSAYDLDRPLTVRDFERLLQLLIFRQQQPYRINPYYPPSNPASYPPFIPGYNQPYSQIPRPPFYNPVTSGLFDPGYQNPYYSPSSPVSQQFPNGGGQSIPGMYQQVPQNSQQVLDPNYDIQRLVPRRRQYDPRLYNQQMQASTPPSEQEMNYNSLQSGSDNFLPPSVREQLLYRMLMLAIRNDQQYSPTSSAAASDLHTIIEPEQQEANTVATKSPSPSKKPVRSVQILGEEDEE</sequence>
<dbReference type="AlphaFoldDB" id="A0A1J1I6T7"/>
<feature type="signal peptide" evidence="3">
    <location>
        <begin position="1"/>
        <end position="18"/>
    </location>
</feature>
<feature type="region of interest" description="Disordered" evidence="2">
    <location>
        <begin position="472"/>
        <end position="502"/>
    </location>
</feature>
<keyword evidence="3" id="KW-0732">Signal</keyword>
<feature type="region of interest" description="Disordered" evidence="2">
    <location>
        <begin position="206"/>
        <end position="230"/>
    </location>
</feature>
<feature type="compositionally biased region" description="Polar residues" evidence="2">
    <location>
        <begin position="639"/>
        <end position="660"/>
    </location>
</feature>
<dbReference type="InterPro" id="IPR000618">
    <property type="entry name" value="Insect_cuticle"/>
</dbReference>
<feature type="region of interest" description="Disordered" evidence="2">
    <location>
        <begin position="639"/>
        <end position="662"/>
    </location>
</feature>
<organism evidence="4 5">
    <name type="scientific">Clunio marinus</name>
    <dbReference type="NCBI Taxonomy" id="568069"/>
    <lineage>
        <taxon>Eukaryota</taxon>
        <taxon>Metazoa</taxon>
        <taxon>Ecdysozoa</taxon>
        <taxon>Arthropoda</taxon>
        <taxon>Hexapoda</taxon>
        <taxon>Insecta</taxon>
        <taxon>Pterygota</taxon>
        <taxon>Neoptera</taxon>
        <taxon>Endopterygota</taxon>
        <taxon>Diptera</taxon>
        <taxon>Nematocera</taxon>
        <taxon>Chironomoidea</taxon>
        <taxon>Chironomidae</taxon>
        <taxon>Clunio</taxon>
    </lineage>
</organism>
<keyword evidence="1" id="KW-0193">Cuticle</keyword>
<gene>
    <name evidence="4" type="ORF">CLUMA_CG008898</name>
</gene>
<dbReference type="EMBL" id="CVRI01000041">
    <property type="protein sequence ID" value="CRK95284.1"/>
    <property type="molecule type" value="Genomic_DNA"/>
</dbReference>
<dbReference type="Pfam" id="PF00379">
    <property type="entry name" value="Chitin_bind_4"/>
    <property type="match status" value="1"/>
</dbReference>
<dbReference type="OrthoDB" id="6436213at2759"/>
<feature type="region of interest" description="Disordered" evidence="2">
    <location>
        <begin position="428"/>
        <end position="454"/>
    </location>
</feature>
<feature type="region of interest" description="Disordered" evidence="2">
    <location>
        <begin position="685"/>
        <end position="735"/>
    </location>
</feature>
<proteinExistence type="predicted"/>
<feature type="compositionally biased region" description="Low complexity" evidence="2">
    <location>
        <begin position="212"/>
        <end position="225"/>
    </location>
</feature>
<evidence type="ECO:0000256" key="2">
    <source>
        <dbReference type="SAM" id="MobiDB-lite"/>
    </source>
</evidence>
<feature type="compositionally biased region" description="Polar residues" evidence="2">
    <location>
        <begin position="480"/>
        <end position="495"/>
    </location>
</feature>
<feature type="region of interest" description="Disordered" evidence="2">
    <location>
        <begin position="179"/>
        <end position="198"/>
    </location>
</feature>
<protein>
    <submittedName>
        <fullName evidence="4">CLUMA_CG008898, isoform A</fullName>
    </submittedName>
</protein>
<feature type="compositionally biased region" description="Polar residues" evidence="2">
    <location>
        <begin position="180"/>
        <end position="198"/>
    </location>
</feature>
<dbReference type="GO" id="GO:0042302">
    <property type="term" value="F:structural constituent of cuticle"/>
    <property type="evidence" value="ECO:0007669"/>
    <property type="project" value="UniProtKB-UniRule"/>
</dbReference>
<evidence type="ECO:0000256" key="1">
    <source>
        <dbReference type="PROSITE-ProRule" id="PRU00497"/>
    </source>
</evidence>
<evidence type="ECO:0000313" key="4">
    <source>
        <dbReference type="EMBL" id="CRK95284.1"/>
    </source>
</evidence>
<evidence type="ECO:0000256" key="3">
    <source>
        <dbReference type="SAM" id="SignalP"/>
    </source>
</evidence>
<accession>A0A1J1I6T7</accession>
<name>A0A1J1I6T7_9DIPT</name>
<dbReference type="Proteomes" id="UP000183832">
    <property type="component" value="Unassembled WGS sequence"/>
</dbReference>